<organism evidence="5 6">
    <name type="scientific">Halalkalibacter krulwichiae</name>
    <dbReference type="NCBI Taxonomy" id="199441"/>
    <lineage>
        <taxon>Bacteria</taxon>
        <taxon>Bacillati</taxon>
        <taxon>Bacillota</taxon>
        <taxon>Bacilli</taxon>
        <taxon>Bacillales</taxon>
        <taxon>Bacillaceae</taxon>
        <taxon>Halalkalibacter</taxon>
    </lineage>
</organism>
<evidence type="ECO:0000313" key="5">
    <source>
        <dbReference type="EMBL" id="ARK30724.1"/>
    </source>
</evidence>
<dbReference type="PANTHER" id="PTHR42808:SF3">
    <property type="entry name" value="HYDROXYSTEROID DEHYDROGENASE-LIKE PROTEIN 2"/>
    <property type="match status" value="1"/>
</dbReference>
<reference evidence="5 6" key="1">
    <citation type="submission" date="2017-04" db="EMBL/GenBank/DDBJ databases">
        <title>Bacillus krulwichiae AM31D Genome sequencing and assembly.</title>
        <authorList>
            <person name="Krulwich T.A."/>
            <person name="Anastor L."/>
            <person name="Ehrlich R."/>
            <person name="Ehrlich G.D."/>
            <person name="Janto B."/>
        </authorList>
    </citation>
    <scope>NUCLEOTIDE SEQUENCE [LARGE SCALE GENOMIC DNA]</scope>
    <source>
        <strain evidence="5 6">AM31D</strain>
    </source>
</reference>
<dbReference type="InterPro" id="IPR051935">
    <property type="entry name" value="HSDL2"/>
</dbReference>
<protein>
    <submittedName>
        <fullName evidence="5">SCP-2 sterol transfer family protein</fullName>
    </submittedName>
</protein>
<keyword evidence="3" id="KW-0560">Oxidoreductase</keyword>
<dbReference type="PANTHER" id="PTHR42808">
    <property type="entry name" value="HYDROXYSTEROID DEHYDROGENASE-LIKE PROTEIN 2"/>
    <property type="match status" value="1"/>
</dbReference>
<evidence type="ECO:0000256" key="2">
    <source>
        <dbReference type="ARBA" id="ARBA00022857"/>
    </source>
</evidence>
<dbReference type="Proteomes" id="UP000193006">
    <property type="component" value="Chromosome"/>
</dbReference>
<evidence type="ECO:0000256" key="3">
    <source>
        <dbReference type="ARBA" id="ARBA00023002"/>
    </source>
</evidence>
<evidence type="ECO:0000256" key="1">
    <source>
        <dbReference type="ARBA" id="ARBA00006484"/>
    </source>
</evidence>
<accession>A0A1X9MDL1</accession>
<dbReference type="Gene3D" id="3.30.1050.10">
    <property type="entry name" value="SCP2 sterol-binding domain"/>
    <property type="match status" value="1"/>
</dbReference>
<dbReference type="InterPro" id="IPR003033">
    <property type="entry name" value="SCP2_sterol-bd_dom"/>
</dbReference>
<dbReference type="STRING" id="199441.BkAM31D_13285"/>
<dbReference type="InterPro" id="IPR036527">
    <property type="entry name" value="SCP2_sterol-bd_dom_sf"/>
</dbReference>
<dbReference type="AlphaFoldDB" id="A0A1X9MDL1"/>
<comment type="similarity">
    <text evidence="1">Belongs to the short-chain dehydrogenases/reductases (SDR) family.</text>
</comment>
<dbReference type="Pfam" id="PF02036">
    <property type="entry name" value="SCP2"/>
    <property type="match status" value="1"/>
</dbReference>
<dbReference type="KEGG" id="bkw:BkAM31D_13285"/>
<gene>
    <name evidence="5" type="ORF">BkAM31D_13285</name>
</gene>
<sequence>MSSITELNQFITRVNANPEHIQAEKDRIFQLELTEGDFFQIQLKEGKALIHEGTPNQADVSLKLSRKHLSKLLNNDLNATMAFMTGQLKVDGKVGLALKLQEIVKSYQSV</sequence>
<evidence type="ECO:0000313" key="6">
    <source>
        <dbReference type="Proteomes" id="UP000193006"/>
    </source>
</evidence>
<dbReference type="GO" id="GO:0016491">
    <property type="term" value="F:oxidoreductase activity"/>
    <property type="evidence" value="ECO:0007669"/>
    <property type="project" value="UniProtKB-KW"/>
</dbReference>
<keyword evidence="6" id="KW-1185">Reference proteome</keyword>
<keyword evidence="2" id="KW-0521">NADP</keyword>
<feature type="domain" description="SCP2" evidence="4">
    <location>
        <begin position="7"/>
        <end position="105"/>
    </location>
</feature>
<name>A0A1X9MDL1_9BACI</name>
<proteinExistence type="inferred from homology"/>
<evidence type="ECO:0000259" key="4">
    <source>
        <dbReference type="Pfam" id="PF02036"/>
    </source>
</evidence>
<dbReference type="SUPFAM" id="SSF55718">
    <property type="entry name" value="SCP-like"/>
    <property type="match status" value="1"/>
</dbReference>
<dbReference type="EMBL" id="CP020814">
    <property type="protein sequence ID" value="ARK30724.1"/>
    <property type="molecule type" value="Genomic_DNA"/>
</dbReference>
<dbReference type="RefSeq" id="WP_066149495.1">
    <property type="nucleotide sequence ID" value="NZ_CP020814.1"/>
</dbReference>